<dbReference type="InterPro" id="IPR026960">
    <property type="entry name" value="RVT-Znf"/>
</dbReference>
<evidence type="ECO:0000313" key="2">
    <source>
        <dbReference type="EMBL" id="CAI8604586.1"/>
    </source>
</evidence>
<dbReference type="EMBL" id="OX451738">
    <property type="protein sequence ID" value="CAI8604586.1"/>
    <property type="molecule type" value="Genomic_DNA"/>
</dbReference>
<evidence type="ECO:0000259" key="1">
    <source>
        <dbReference type="Pfam" id="PF13966"/>
    </source>
</evidence>
<keyword evidence="3" id="KW-1185">Reference proteome</keyword>
<dbReference type="Proteomes" id="UP001157006">
    <property type="component" value="Chromosome 3"/>
</dbReference>
<dbReference type="Pfam" id="PF13966">
    <property type="entry name" value="zf-RVT"/>
    <property type="match status" value="1"/>
</dbReference>
<name>A0AAV1A2K8_VICFA</name>
<feature type="domain" description="Reverse transcriptase zinc-binding" evidence="1">
    <location>
        <begin position="261"/>
        <end position="340"/>
    </location>
</feature>
<dbReference type="AlphaFoldDB" id="A0AAV1A2K8"/>
<organism evidence="2 3">
    <name type="scientific">Vicia faba</name>
    <name type="common">Broad bean</name>
    <name type="synonym">Faba vulgaris</name>
    <dbReference type="NCBI Taxonomy" id="3906"/>
    <lineage>
        <taxon>Eukaryota</taxon>
        <taxon>Viridiplantae</taxon>
        <taxon>Streptophyta</taxon>
        <taxon>Embryophyta</taxon>
        <taxon>Tracheophyta</taxon>
        <taxon>Spermatophyta</taxon>
        <taxon>Magnoliopsida</taxon>
        <taxon>eudicotyledons</taxon>
        <taxon>Gunneridae</taxon>
        <taxon>Pentapetalae</taxon>
        <taxon>rosids</taxon>
        <taxon>fabids</taxon>
        <taxon>Fabales</taxon>
        <taxon>Fabaceae</taxon>
        <taxon>Papilionoideae</taxon>
        <taxon>50 kb inversion clade</taxon>
        <taxon>NPAAA clade</taxon>
        <taxon>Hologalegina</taxon>
        <taxon>IRL clade</taxon>
        <taxon>Fabeae</taxon>
        <taxon>Vicia</taxon>
    </lineage>
</organism>
<protein>
    <recommendedName>
        <fullName evidence="1">Reverse transcriptase zinc-binding domain-containing protein</fullName>
    </recommendedName>
</protein>
<accession>A0AAV1A2K8</accession>
<sequence>MPFLIFKEQKDFIQGRNIHDSICLAFEAFNMMDRKCFSDKLLILLIENFLLKVLDSFGFSSKYLEEVLSRGISRLVFVGVVKPMLGPKNSPFLSHTLYVDDILIFCKGTKANLQVMFSFFSSYAAALGQVFSPSKSSFFVGGISINHHINSFIWLRIKDHCNLVLDNSYWSLVNGNRIHFWKDAWSGSLFLNEIGNVSLSDVNINFDAIISNYSTNLDWNVFVAWFNLFSFLEERLVDFVVHEGNRENLLCWKSFFNGLLSLKDAYAFIHRNSTQDLWAKNLWNNNIPLSRSLLVWRLHQNKIPTYDQLNLRGFSIMSKCSLCNRHVENSDNLFFSCSFVVDF</sequence>
<reference evidence="2 3" key="1">
    <citation type="submission" date="2023-01" db="EMBL/GenBank/DDBJ databases">
        <authorList>
            <person name="Kreplak J."/>
        </authorList>
    </citation>
    <scope>NUCLEOTIDE SEQUENCE [LARGE SCALE GENOMIC DNA]</scope>
</reference>
<gene>
    <name evidence="2" type="ORF">VFH_III140040</name>
</gene>
<evidence type="ECO:0000313" key="3">
    <source>
        <dbReference type="Proteomes" id="UP001157006"/>
    </source>
</evidence>
<proteinExistence type="predicted"/>